<dbReference type="AlphaFoldDB" id="A0A512JIZ7"/>
<proteinExistence type="predicted"/>
<sequence>MPPRFTIIQGGLPETAPRASAAEGEGRPWLALVSDAPVTEAQAPGGWRVILRRPSELHDAEIEEWRALAARRTGLDPFSDPDFLATAALHVPRGNTGGVAFAMAYATSENGIERLRGVIPLTLPGPVRGGTTLSLWHAPLSPRLVEPVFDDEGVPDAVEAVLGHLARTRSRTGLRLTGLKASGGLVAALRADPRFRIETCRAPASIPEGQFVTLASRETVSCVERITGPDAIRDAVERFLLLDVQRSRRPILPDPAIASTLRVVSRLFARRGLIEVELNSAWGEVVSGAIRLGCEGKRVTWRSVNLDEAGPAQARTVDIEITLSTGVERAGAVGLA</sequence>
<organism evidence="2 3">
    <name type="scientific">Methylobacterium gnaphalii</name>
    <dbReference type="NCBI Taxonomy" id="1010610"/>
    <lineage>
        <taxon>Bacteria</taxon>
        <taxon>Pseudomonadati</taxon>
        <taxon>Pseudomonadota</taxon>
        <taxon>Alphaproteobacteria</taxon>
        <taxon>Hyphomicrobiales</taxon>
        <taxon>Methylobacteriaceae</taxon>
        <taxon>Methylobacterium</taxon>
    </lineage>
</organism>
<comment type="caution">
    <text evidence="2">The sequence shown here is derived from an EMBL/GenBank/DDBJ whole genome shotgun (WGS) entry which is preliminary data.</text>
</comment>
<keyword evidence="3" id="KW-1185">Reference proteome</keyword>
<dbReference type="Proteomes" id="UP000321750">
    <property type="component" value="Unassembled WGS sequence"/>
</dbReference>
<reference evidence="2 3" key="1">
    <citation type="submission" date="2019-07" db="EMBL/GenBank/DDBJ databases">
        <title>Whole genome shotgun sequence of Methylobacterium gnaphalii NBRC 107716.</title>
        <authorList>
            <person name="Hosoyama A."/>
            <person name="Uohara A."/>
            <person name="Ohji S."/>
            <person name="Ichikawa N."/>
        </authorList>
    </citation>
    <scope>NUCLEOTIDE SEQUENCE [LARGE SCALE GENOMIC DNA]</scope>
    <source>
        <strain evidence="2 3">NBRC 107716</strain>
    </source>
</reference>
<evidence type="ECO:0000256" key="1">
    <source>
        <dbReference type="SAM" id="MobiDB-lite"/>
    </source>
</evidence>
<gene>
    <name evidence="2" type="ORF">MGN01_17710</name>
</gene>
<accession>A0A512JIZ7</accession>
<dbReference type="EMBL" id="BJZV01000007">
    <property type="protein sequence ID" value="GEP09926.1"/>
    <property type="molecule type" value="Genomic_DNA"/>
</dbReference>
<name>A0A512JIZ7_9HYPH</name>
<dbReference type="RefSeq" id="WP_147046214.1">
    <property type="nucleotide sequence ID" value="NZ_BJZV01000007.1"/>
</dbReference>
<protein>
    <submittedName>
        <fullName evidence="2">Uncharacterized protein</fullName>
    </submittedName>
</protein>
<evidence type="ECO:0000313" key="3">
    <source>
        <dbReference type="Proteomes" id="UP000321750"/>
    </source>
</evidence>
<dbReference type="OrthoDB" id="7986156at2"/>
<evidence type="ECO:0000313" key="2">
    <source>
        <dbReference type="EMBL" id="GEP09926.1"/>
    </source>
</evidence>
<feature type="region of interest" description="Disordered" evidence="1">
    <location>
        <begin position="1"/>
        <end position="20"/>
    </location>
</feature>